<protein>
    <submittedName>
        <fullName evidence="1">Uncharacterized protein</fullName>
    </submittedName>
</protein>
<dbReference type="Proteomes" id="UP001432322">
    <property type="component" value="Unassembled WGS sequence"/>
</dbReference>
<feature type="non-terminal residue" evidence="1">
    <location>
        <position position="1"/>
    </location>
</feature>
<comment type="caution">
    <text evidence="1">The sequence shown here is derived from an EMBL/GenBank/DDBJ whole genome shotgun (WGS) entry which is preliminary data.</text>
</comment>
<proteinExistence type="predicted"/>
<name>A0AAV5X0G6_9BILA</name>
<accession>A0AAV5X0G6</accession>
<evidence type="ECO:0000313" key="2">
    <source>
        <dbReference type="Proteomes" id="UP001432322"/>
    </source>
</evidence>
<dbReference type="PANTHER" id="PTHR46707:SF1">
    <property type="entry name" value="COEXPRESSED WITH POLYCYSTINS-RELATED"/>
    <property type="match status" value="1"/>
</dbReference>
<keyword evidence="2" id="KW-1185">Reference proteome</keyword>
<evidence type="ECO:0000313" key="1">
    <source>
        <dbReference type="EMBL" id="GMT36906.1"/>
    </source>
</evidence>
<dbReference type="EMBL" id="BTSY01000007">
    <property type="protein sequence ID" value="GMT36906.1"/>
    <property type="molecule type" value="Genomic_DNA"/>
</dbReference>
<gene>
    <name evidence="1" type="ORF">PFISCL1PPCAC_28203</name>
</gene>
<reference evidence="1" key="1">
    <citation type="submission" date="2023-10" db="EMBL/GenBank/DDBJ databases">
        <title>Genome assembly of Pristionchus species.</title>
        <authorList>
            <person name="Yoshida K."/>
            <person name="Sommer R.J."/>
        </authorList>
    </citation>
    <scope>NUCLEOTIDE SEQUENCE</scope>
    <source>
        <strain evidence="1">RS5133</strain>
    </source>
</reference>
<dbReference type="PANTHER" id="PTHR46707">
    <property type="entry name" value="PROTEIN CBG07468"/>
    <property type="match status" value="1"/>
</dbReference>
<dbReference type="AlphaFoldDB" id="A0AAV5X0G6"/>
<sequence length="167" mass="17410">SLSYRQTYCPKSCANSGCGPATTTTAAPGTNTTFTENANCKKWATSATNFCGSADIKDDQKKAICKTTCEKEIAKTDACVLYSLKGTAVTRMPPAVSAPTTTTIDAATADTKIVSVYAKDKCEVLLLAIATTPVAEGIKFTGTATVNFFKVAAANQGSLKYTCTCTP</sequence>
<organism evidence="1 2">
    <name type="scientific">Pristionchus fissidentatus</name>
    <dbReference type="NCBI Taxonomy" id="1538716"/>
    <lineage>
        <taxon>Eukaryota</taxon>
        <taxon>Metazoa</taxon>
        <taxon>Ecdysozoa</taxon>
        <taxon>Nematoda</taxon>
        <taxon>Chromadorea</taxon>
        <taxon>Rhabditida</taxon>
        <taxon>Rhabditina</taxon>
        <taxon>Diplogasteromorpha</taxon>
        <taxon>Diplogasteroidea</taxon>
        <taxon>Neodiplogasteridae</taxon>
        <taxon>Pristionchus</taxon>
    </lineage>
</organism>